<evidence type="ECO:0000313" key="4">
    <source>
        <dbReference type="EMBL" id="MBC3932233.1"/>
    </source>
</evidence>
<dbReference type="Gene3D" id="3.40.190.10">
    <property type="entry name" value="Periplasmic binding protein-like II"/>
    <property type="match status" value="2"/>
</dbReference>
<feature type="domain" description="Solute-binding protein family 5" evidence="2">
    <location>
        <begin position="161"/>
        <end position="312"/>
    </location>
</feature>
<organism evidence="4 5">
    <name type="scientific">Undibacterium curvum</name>
    <dbReference type="NCBI Taxonomy" id="2762294"/>
    <lineage>
        <taxon>Bacteria</taxon>
        <taxon>Pseudomonadati</taxon>
        <taxon>Pseudomonadota</taxon>
        <taxon>Betaproteobacteria</taxon>
        <taxon>Burkholderiales</taxon>
        <taxon>Oxalobacteraceae</taxon>
        <taxon>Undibacterium</taxon>
    </lineage>
</organism>
<protein>
    <submittedName>
        <fullName evidence="4">SgrR family transcriptional regulator</fullName>
    </submittedName>
</protein>
<name>A0ABR7A614_9BURK</name>
<evidence type="ECO:0000313" key="5">
    <source>
        <dbReference type="Proteomes" id="UP000654304"/>
    </source>
</evidence>
<accession>A0ABR7A614</accession>
<dbReference type="PANTHER" id="PTHR30290">
    <property type="entry name" value="PERIPLASMIC BINDING COMPONENT OF ABC TRANSPORTER"/>
    <property type="match status" value="1"/>
</dbReference>
<dbReference type="EMBL" id="JACOGD010000005">
    <property type="protein sequence ID" value="MBC3932233.1"/>
    <property type="molecule type" value="Genomic_DNA"/>
</dbReference>
<evidence type="ECO:0000259" key="2">
    <source>
        <dbReference type="Pfam" id="PF00496"/>
    </source>
</evidence>
<dbReference type="Gene3D" id="3.10.105.10">
    <property type="entry name" value="Dipeptide-binding Protein, Domain 3"/>
    <property type="match status" value="1"/>
</dbReference>
<evidence type="ECO:0000259" key="3">
    <source>
        <dbReference type="Pfam" id="PF12793"/>
    </source>
</evidence>
<dbReference type="PANTHER" id="PTHR30290:SF72">
    <property type="entry name" value="HTH-TYPE TRANSCRIPTIONAL REGULATOR SGRR"/>
    <property type="match status" value="1"/>
</dbReference>
<keyword evidence="1" id="KW-0238">DNA-binding</keyword>
<gene>
    <name evidence="4" type="ORF">H8K43_11145</name>
</gene>
<dbReference type="RefSeq" id="WP_186903906.1">
    <property type="nucleotide sequence ID" value="NZ_JACOGD010000005.1"/>
</dbReference>
<keyword evidence="5" id="KW-1185">Reference proteome</keyword>
<dbReference type="Pfam" id="PF12793">
    <property type="entry name" value="SgrR_N"/>
    <property type="match status" value="1"/>
</dbReference>
<proteinExistence type="predicted"/>
<dbReference type="Proteomes" id="UP000654304">
    <property type="component" value="Unassembled WGS sequence"/>
</dbReference>
<dbReference type="InterPro" id="IPR039424">
    <property type="entry name" value="SBP_5"/>
</dbReference>
<dbReference type="SUPFAM" id="SSF53850">
    <property type="entry name" value="Periplasmic binding protein-like II"/>
    <property type="match status" value="1"/>
</dbReference>
<dbReference type="InterPro" id="IPR025370">
    <property type="entry name" value="SgrR_HTH_N"/>
</dbReference>
<dbReference type="Pfam" id="PF00496">
    <property type="entry name" value="SBP_bac_5"/>
    <property type="match status" value="1"/>
</dbReference>
<comment type="caution">
    <text evidence="4">The sequence shown here is derived from an EMBL/GenBank/DDBJ whole genome shotgun (WGS) entry which is preliminary data.</text>
</comment>
<reference evidence="4 5" key="1">
    <citation type="submission" date="2020-08" db="EMBL/GenBank/DDBJ databases">
        <title>Novel species isolated from subtropical streams in China.</title>
        <authorList>
            <person name="Lu H."/>
        </authorList>
    </citation>
    <scope>NUCLEOTIDE SEQUENCE [LARGE SCALE GENOMIC DNA]</scope>
    <source>
        <strain evidence="4 5">CY22W</strain>
    </source>
</reference>
<sequence length="570" mass="65684">MKLRDQYTKLYELMQGRQQPGLPALAEAMHCSERNMRHLLAKMQEQGWLQWTAARGRGHHSQLQLLKTPDALALDHLSGLLARGDLEQAFASLGRAQRKQLASRLPAYLGLSDGKQQLLRMPLYRPIASLDPLHAYGRLEAHLIRQIFSRLLTFDHQQRSLRPVLAHHWESEDEARVWHFWLRPGLSFHDGSELGPEDVKATFLRLRDQYSIYQNLYRHIKRIELGPNQRISFYLQHSDYLWPHCLATAMSSIVPRQRARNFAQFPVGCGAFKVIRNNPYQLSLQAFKSYYREGALLDEIDLWVMQPSAEQAGFDLQFGYDPANARKQQSTMIAESGCTHLICNPAHPLFRSTQQRLAWADWLAPETLFPSDDPARKPAAGLLPGWTHRVARAGECPAFRRGSKLRFVTGQSNEILHLGALIQARLQAAGLEVEWRTVNFKEQMSRDWMQECDLYLAREIMHDDQDFGCFEWFSADTLYRRWMPEAVWQQIDQQLRHIQAEPDSASRMPAYARIGQQLVEDGWLIPVSHENHFVSVAPHVAGVRMTPLGFVSFCELWLKDTPEAQHMPAM</sequence>
<evidence type="ECO:0000256" key="1">
    <source>
        <dbReference type="ARBA" id="ARBA00023125"/>
    </source>
</evidence>
<dbReference type="InterPro" id="IPR000914">
    <property type="entry name" value="SBP_5_dom"/>
</dbReference>
<feature type="domain" description="Transcriptional regulator SgrR N-terminal HTH" evidence="3">
    <location>
        <begin position="2"/>
        <end position="111"/>
    </location>
</feature>